<sequence length="270" mass="30843">MLLIKLSELIYKFVPAPIKRVIEKIQSWFSFLGEQFKLLPSYAKTFILFLIAKVKSTLASIDFKAIFADSYKKALAQYKEKSSGKSGKLKTVFMAPFLVVGQWLQGLTTSQSMLLLAFTSASILSVIGIGFSGNRLASHHMESDRAPASVEEEIPYDRPGYYKKQTRHFEINNLRLPVYVAQVNEIRSVDIDFTATTSNRNARMFLEKKEFQLRDHLIIQIEPSVASFPLEEEGKEIIRRKLLVEINDFLKLHNIEGEITELKITYVLAN</sequence>
<dbReference type="EMBL" id="CP139487">
    <property type="protein sequence ID" value="WPU64779.1"/>
    <property type="molecule type" value="Genomic_DNA"/>
</dbReference>
<accession>A0AAX4HP82</accession>
<evidence type="ECO:0000313" key="1">
    <source>
        <dbReference type="EMBL" id="WPU64779.1"/>
    </source>
</evidence>
<dbReference type="KEGG" id="psti:SOO65_18965"/>
<dbReference type="Proteomes" id="UP001324634">
    <property type="component" value="Chromosome"/>
</dbReference>
<keyword evidence="2" id="KW-1185">Reference proteome</keyword>
<evidence type="ECO:0000313" key="2">
    <source>
        <dbReference type="Proteomes" id="UP001324634"/>
    </source>
</evidence>
<dbReference type="AlphaFoldDB" id="A0AAX4HP82"/>
<reference evidence="1 2" key="1">
    <citation type="submission" date="2023-11" db="EMBL/GenBank/DDBJ databases">
        <title>Peredibacter starrii A3.12.</title>
        <authorList>
            <person name="Mitchell R.J."/>
        </authorList>
    </citation>
    <scope>NUCLEOTIDE SEQUENCE [LARGE SCALE GENOMIC DNA]</scope>
    <source>
        <strain evidence="1 2">A3.12</strain>
    </source>
</reference>
<evidence type="ECO:0008006" key="3">
    <source>
        <dbReference type="Google" id="ProtNLM"/>
    </source>
</evidence>
<protein>
    <recommendedName>
        <fullName evidence="3">Flagellar protein FliL</fullName>
    </recommendedName>
</protein>
<gene>
    <name evidence="1" type="ORF">SOO65_18965</name>
</gene>
<name>A0AAX4HP82_9BACT</name>
<dbReference type="RefSeq" id="WP_321394229.1">
    <property type="nucleotide sequence ID" value="NZ_CP139487.1"/>
</dbReference>
<organism evidence="1 2">
    <name type="scientific">Peredibacter starrii</name>
    <dbReference type="NCBI Taxonomy" id="28202"/>
    <lineage>
        <taxon>Bacteria</taxon>
        <taxon>Pseudomonadati</taxon>
        <taxon>Bdellovibrionota</taxon>
        <taxon>Bacteriovoracia</taxon>
        <taxon>Bacteriovoracales</taxon>
        <taxon>Bacteriovoracaceae</taxon>
        <taxon>Peredibacter</taxon>
    </lineage>
</organism>
<proteinExistence type="predicted"/>